<gene>
    <name evidence="11" type="ordered locus">TUZN_1692</name>
</gene>
<dbReference type="InterPro" id="IPR044127">
    <property type="entry name" value="eIF2g_dom_2"/>
</dbReference>
<keyword evidence="2 11" id="KW-0396">Initiation factor</keyword>
<dbReference type="CDD" id="cd03688">
    <property type="entry name" value="eIF2_gamma_II"/>
    <property type="match status" value="1"/>
</dbReference>
<reference key="2">
    <citation type="submission" date="2011-03" db="EMBL/GenBank/DDBJ databases">
        <title>Complete genome sequence of the thermoacidophilic crenarchaeon Thermoproteus uzoniensis 768-20.</title>
        <authorList>
            <person name="Mardanov A.V."/>
            <person name="Gumerov V.M."/>
            <person name="Beletsky A.V."/>
            <person name="Prokofeva M.I."/>
            <person name="Bonch-Osmolovskaya E.A."/>
            <person name="Ravin N.V."/>
            <person name="Skryabin K.G."/>
        </authorList>
    </citation>
    <scope>NUCLEOTIDE SEQUENCE</scope>
    <source>
        <strain>768-20</strain>
    </source>
</reference>
<keyword evidence="4" id="KW-0547">Nucleotide-binding</keyword>
<dbReference type="Proteomes" id="UP000008138">
    <property type="component" value="Chromosome"/>
</dbReference>
<dbReference type="RefSeq" id="WP_013680493.1">
    <property type="nucleotide sequence ID" value="NC_015315.1"/>
</dbReference>
<dbReference type="Gene3D" id="3.40.50.300">
    <property type="entry name" value="P-loop containing nucleotide triphosphate hydrolases"/>
    <property type="match status" value="1"/>
</dbReference>
<dbReference type="GO" id="GO:0000049">
    <property type="term" value="F:tRNA binding"/>
    <property type="evidence" value="ECO:0007669"/>
    <property type="project" value="InterPro"/>
</dbReference>
<dbReference type="InterPro" id="IPR000795">
    <property type="entry name" value="T_Tr_GTP-bd_dom"/>
</dbReference>
<evidence type="ECO:0000259" key="10">
    <source>
        <dbReference type="PROSITE" id="PS51722"/>
    </source>
</evidence>
<evidence type="ECO:0000256" key="6">
    <source>
        <dbReference type="ARBA" id="ARBA00022842"/>
    </source>
</evidence>
<dbReference type="eggNOG" id="arCOG01563">
    <property type="taxonomic scope" value="Archaea"/>
</dbReference>
<dbReference type="GO" id="GO:0005525">
    <property type="term" value="F:GTP binding"/>
    <property type="evidence" value="ECO:0007669"/>
    <property type="project" value="UniProtKB-KW"/>
</dbReference>
<evidence type="ECO:0000256" key="7">
    <source>
        <dbReference type="ARBA" id="ARBA00022917"/>
    </source>
</evidence>
<dbReference type="GO" id="GO:0046872">
    <property type="term" value="F:metal ion binding"/>
    <property type="evidence" value="ECO:0007669"/>
    <property type="project" value="UniProtKB-KW"/>
</dbReference>
<evidence type="ECO:0000313" key="12">
    <source>
        <dbReference type="Proteomes" id="UP000008138"/>
    </source>
</evidence>
<dbReference type="EC" id="3.6.5.3" evidence="1"/>
<dbReference type="GO" id="GO:0003924">
    <property type="term" value="F:GTPase activity"/>
    <property type="evidence" value="ECO:0007669"/>
    <property type="project" value="InterPro"/>
</dbReference>
<keyword evidence="7" id="KW-0648">Protein biosynthesis</keyword>
<evidence type="ECO:0000256" key="8">
    <source>
        <dbReference type="ARBA" id="ARBA00023134"/>
    </source>
</evidence>
<comment type="catalytic activity">
    <reaction evidence="9">
        <text>GTP + H2O = GDP + phosphate + H(+)</text>
        <dbReference type="Rhea" id="RHEA:19669"/>
        <dbReference type="ChEBI" id="CHEBI:15377"/>
        <dbReference type="ChEBI" id="CHEBI:15378"/>
        <dbReference type="ChEBI" id="CHEBI:37565"/>
        <dbReference type="ChEBI" id="CHEBI:43474"/>
        <dbReference type="ChEBI" id="CHEBI:58189"/>
        <dbReference type="EC" id="3.6.5.3"/>
    </reaction>
</comment>
<accession>F2L339</accession>
<reference evidence="11 12" key="1">
    <citation type="journal article" date="2011" name="J. Bacteriol.">
        <title>Complete genome sequence of the thermoacidophilic crenarchaeon Thermoproteus uzoniensis 768-20.</title>
        <authorList>
            <person name="Mardanov A.V."/>
            <person name="Gumerov V.M."/>
            <person name="Beletsky A.V."/>
            <person name="Prokofeva M.I."/>
            <person name="Bonch-Osmolovskaya E.A."/>
            <person name="Ravin N.V."/>
            <person name="Skryabin K.G."/>
        </authorList>
    </citation>
    <scope>NUCLEOTIDE SEQUENCE [LARGE SCALE GENOMIC DNA]</scope>
    <source>
        <strain evidence="11 12">768-20</strain>
    </source>
</reference>
<evidence type="ECO:0000256" key="9">
    <source>
        <dbReference type="ARBA" id="ARBA00048107"/>
    </source>
</evidence>
<dbReference type="PANTHER" id="PTHR42854:SF3">
    <property type="entry name" value="EUKARYOTIC TRANSLATION INITIATION FACTOR 2 SUBUNIT 3-RELATED"/>
    <property type="match status" value="1"/>
</dbReference>
<dbReference type="OrthoDB" id="7798at2157"/>
<dbReference type="AlphaFoldDB" id="F2L339"/>
<dbReference type="InterPro" id="IPR050543">
    <property type="entry name" value="eIF2G"/>
</dbReference>
<evidence type="ECO:0000256" key="4">
    <source>
        <dbReference type="ARBA" id="ARBA00022741"/>
    </source>
</evidence>
<dbReference type="Gene3D" id="2.40.30.10">
    <property type="entry name" value="Translation factors"/>
    <property type="match status" value="2"/>
</dbReference>
<name>F2L339_THEU7</name>
<dbReference type="HOGENOM" id="CLU_027154_0_1_2"/>
<dbReference type="SUPFAM" id="SSF52540">
    <property type="entry name" value="P-loop containing nucleoside triphosphate hydrolases"/>
    <property type="match status" value="1"/>
</dbReference>
<feature type="domain" description="Tr-type G" evidence="10">
    <location>
        <begin position="5"/>
        <end position="205"/>
    </location>
</feature>
<dbReference type="PANTHER" id="PTHR42854">
    <property type="entry name" value="EUKARYOTIC TRANSLATION INITIATION FACTOR 2 SUBUNIT 3 FAMILY MEMBER"/>
    <property type="match status" value="1"/>
</dbReference>
<dbReference type="InterPro" id="IPR015256">
    <property type="entry name" value="eIF2g_C"/>
</dbReference>
<dbReference type="GO" id="GO:0001731">
    <property type="term" value="P:formation of translation preinitiation complex"/>
    <property type="evidence" value="ECO:0007669"/>
    <property type="project" value="TreeGrafter"/>
</dbReference>
<dbReference type="InterPro" id="IPR009001">
    <property type="entry name" value="Transl_elong_EF1A/Init_IF2_C"/>
</dbReference>
<evidence type="ECO:0000256" key="5">
    <source>
        <dbReference type="ARBA" id="ARBA00022801"/>
    </source>
</evidence>
<evidence type="ECO:0000256" key="3">
    <source>
        <dbReference type="ARBA" id="ARBA00022723"/>
    </source>
</evidence>
<proteinExistence type="predicted"/>
<dbReference type="PRINTS" id="PR00315">
    <property type="entry name" value="ELONGATNFCT"/>
</dbReference>
<keyword evidence="12" id="KW-1185">Reference proteome</keyword>
<dbReference type="InterPro" id="IPR044128">
    <property type="entry name" value="eIF2g_GTP-bd"/>
</dbReference>
<dbReference type="CDD" id="cd01888">
    <property type="entry name" value="eIF2_gamma"/>
    <property type="match status" value="1"/>
</dbReference>
<dbReference type="GeneID" id="10361211"/>
<evidence type="ECO:0000256" key="2">
    <source>
        <dbReference type="ARBA" id="ARBA00022540"/>
    </source>
</evidence>
<dbReference type="SUPFAM" id="SSF50447">
    <property type="entry name" value="Translation proteins"/>
    <property type="match status" value="1"/>
</dbReference>
<dbReference type="GO" id="GO:0005829">
    <property type="term" value="C:cytosol"/>
    <property type="evidence" value="ECO:0007669"/>
    <property type="project" value="TreeGrafter"/>
</dbReference>
<evidence type="ECO:0000313" key="11">
    <source>
        <dbReference type="EMBL" id="AEA13158.1"/>
    </source>
</evidence>
<dbReference type="InterPro" id="IPR009000">
    <property type="entry name" value="Transl_B-barrel_sf"/>
</dbReference>
<dbReference type="GO" id="GO:0003743">
    <property type="term" value="F:translation initiation factor activity"/>
    <property type="evidence" value="ECO:0007669"/>
    <property type="project" value="UniProtKB-KW"/>
</dbReference>
<dbReference type="InterPro" id="IPR022424">
    <property type="entry name" value="TIF2_gsu"/>
</dbReference>
<evidence type="ECO:0000256" key="1">
    <source>
        <dbReference type="ARBA" id="ARBA00011986"/>
    </source>
</evidence>
<sequence length="413" mass="43803">MGFVYPDGIISTAGHVDAGKTSVVYALSGVWVARHSEEVKKAMTIKLGYTQIGIYDCPGSEYPLSDGLLDKGRCPDGSEPKLLRKISIVDVPGHEVLIATMVSGAAAVDAALMVIDATMPVPQPQTAEHFAVLDIIGVKNMVVAQNKIDLVPKEKAVENYNQIRKFLSGTWAQNSPVVPVSALHRVNIDVLASYVAKITPKREPDLSKPARMAVLRSFNVNPPGTPADKLRGGVLGGTLLQGAIKLGDEVEIRPGLKIDRPGAKSPYQPLLTKVVGIEYGGEKAEEARPGGLVGLMTTLDPALAKADALAGSVVGKPGTLPPVWTSLELEVRELPRMGEKAEPMKPNEVVLVSIGAATVFGVVQSVKKDTAVIALRKAVSAEQGAKAVITRQIRNRWIVSNYGVLKGGNVALE</sequence>
<dbReference type="KEGG" id="tuz:TUZN_1692"/>
<keyword evidence="3" id="KW-0479">Metal-binding</keyword>
<dbReference type="SUPFAM" id="SSF50465">
    <property type="entry name" value="EF-Tu/eEF-1alpha/eIF2-gamma C-terminal domain"/>
    <property type="match status" value="1"/>
</dbReference>
<dbReference type="Pfam" id="PF00009">
    <property type="entry name" value="GTP_EFTU"/>
    <property type="match status" value="1"/>
</dbReference>
<dbReference type="STRING" id="999630.TUZN_1692"/>
<dbReference type="InterPro" id="IPR027417">
    <property type="entry name" value="P-loop_NTPase"/>
</dbReference>
<organism evidence="11 12">
    <name type="scientific">Thermoproteus uzoniensis (strain 768-20)</name>
    <dbReference type="NCBI Taxonomy" id="999630"/>
    <lineage>
        <taxon>Archaea</taxon>
        <taxon>Thermoproteota</taxon>
        <taxon>Thermoprotei</taxon>
        <taxon>Thermoproteales</taxon>
        <taxon>Thermoproteaceae</taxon>
        <taxon>Thermoproteus</taxon>
    </lineage>
</organism>
<dbReference type="NCBIfam" id="NF003077">
    <property type="entry name" value="PRK04000.1"/>
    <property type="match status" value="1"/>
</dbReference>
<keyword evidence="6" id="KW-0460">Magnesium</keyword>
<dbReference type="PROSITE" id="PS51722">
    <property type="entry name" value="G_TR_2"/>
    <property type="match status" value="1"/>
</dbReference>
<keyword evidence="8" id="KW-0342">GTP-binding</keyword>
<dbReference type="NCBIfam" id="TIGR03680">
    <property type="entry name" value="eif2g_arch"/>
    <property type="match status" value="1"/>
</dbReference>
<dbReference type="EMBL" id="CP002590">
    <property type="protein sequence ID" value="AEA13158.1"/>
    <property type="molecule type" value="Genomic_DNA"/>
</dbReference>
<protein>
    <recommendedName>
        <fullName evidence="1">protein-synthesizing GTPase</fullName>
        <ecNumber evidence="1">3.6.5.3</ecNumber>
    </recommendedName>
</protein>
<dbReference type="Pfam" id="PF09173">
    <property type="entry name" value="eIF2_C"/>
    <property type="match status" value="1"/>
</dbReference>
<keyword evidence="5" id="KW-0378">Hydrolase</keyword>